<keyword evidence="2 3" id="KW-0326">Glycosidase</keyword>
<dbReference type="PANTHER" id="PTHR42754">
    <property type="entry name" value="ENDOGLUCANASE"/>
    <property type="match status" value="1"/>
</dbReference>
<evidence type="ECO:0000256" key="1">
    <source>
        <dbReference type="ARBA" id="ARBA00022801"/>
    </source>
</evidence>
<evidence type="ECO:0000256" key="2">
    <source>
        <dbReference type="ARBA" id="ARBA00023295"/>
    </source>
</evidence>
<evidence type="ECO:0000259" key="4">
    <source>
        <dbReference type="Pfam" id="PF00150"/>
    </source>
</evidence>
<dbReference type="RefSeq" id="WP_050399379.1">
    <property type="nucleotide sequence ID" value="NZ_JADBGF010000001.1"/>
</dbReference>
<dbReference type="PROSITE" id="PS00659">
    <property type="entry name" value="GLYCOSYL_HYDROL_F5"/>
    <property type="match status" value="1"/>
</dbReference>
<evidence type="ECO:0000256" key="3">
    <source>
        <dbReference type="RuleBase" id="RU361153"/>
    </source>
</evidence>
<dbReference type="Gene3D" id="3.20.20.80">
    <property type="entry name" value="Glycosidases"/>
    <property type="match status" value="1"/>
</dbReference>
<accession>A0A8I0TWE3</accession>
<reference evidence="5 6" key="1">
    <citation type="submission" date="2020-10" db="EMBL/GenBank/DDBJ databases">
        <title>Sequencing the genomes of 1000 actinobacteria strains.</title>
        <authorList>
            <person name="Klenk H.-P."/>
        </authorList>
    </citation>
    <scope>NUCLEOTIDE SEQUENCE [LARGE SCALE GENOMIC DNA]</scope>
    <source>
        <strain evidence="5 6">DSM 41803</strain>
    </source>
</reference>
<proteinExistence type="inferred from homology"/>
<comment type="similarity">
    <text evidence="3">Belongs to the glycosyl hydrolase 5 (cellulase A) family.</text>
</comment>
<organism evidence="5 6">
    <name type="scientific">Streptomyces stelliscabiei</name>
    <dbReference type="NCBI Taxonomy" id="146820"/>
    <lineage>
        <taxon>Bacteria</taxon>
        <taxon>Bacillati</taxon>
        <taxon>Actinomycetota</taxon>
        <taxon>Actinomycetes</taxon>
        <taxon>Kitasatosporales</taxon>
        <taxon>Streptomycetaceae</taxon>
        <taxon>Streptomyces</taxon>
    </lineage>
</organism>
<sequence length="346" mass="37560">MQKRPRHLLPTEAATALASTSGAADEAEAAIGIRVSNGRVVEANGNDFVMRGVNHPHAWYTDRTGSLSDIKAKDANTVRVVLSSGHHWPMTSTAEVSTIVRLCKRNRLICVLEVHDTTGYGEVSGAATLSEAADYWIKVRGALQGQEQYVVINIGNEPHGNKDYERWTSDTSAAIRKLRGAGFRHAIMVDAPNWGQDYSGTMRNHAHTVFDADPNRNTIFSIHMYGVYENAETVRDYLDFFVSAGLPILIGEFGDWHTDGNPNEDSIMATAEELSLGYLGWSWSGNTGGYLDMVDNFRANSLTDWGKRIFSGTDGIASTAKEATIYASGGSSGGNGGTAPRGYLYA</sequence>
<dbReference type="GO" id="GO:0016985">
    <property type="term" value="F:mannan endo-1,4-beta-mannosidase activity"/>
    <property type="evidence" value="ECO:0007669"/>
    <property type="project" value="UniProtKB-EC"/>
</dbReference>
<dbReference type="GO" id="GO:0000272">
    <property type="term" value="P:polysaccharide catabolic process"/>
    <property type="evidence" value="ECO:0007669"/>
    <property type="project" value="InterPro"/>
</dbReference>
<dbReference type="AlphaFoldDB" id="A0A8I0TWE3"/>
<dbReference type="EMBL" id="JADBGF010000001">
    <property type="protein sequence ID" value="MBE1602902.1"/>
    <property type="molecule type" value="Genomic_DNA"/>
</dbReference>
<protein>
    <submittedName>
        <fullName evidence="5">Mannan endo-1,4-beta-mannosidase</fullName>
        <ecNumber evidence="5">3.2.1.78</ecNumber>
    </submittedName>
</protein>
<feature type="domain" description="Glycoside hydrolase family 5" evidence="4">
    <location>
        <begin position="41"/>
        <end position="286"/>
    </location>
</feature>
<dbReference type="GeneID" id="86833428"/>
<dbReference type="OrthoDB" id="9801198at2"/>
<keyword evidence="1 3" id="KW-0378">Hydrolase</keyword>
<keyword evidence="6" id="KW-1185">Reference proteome</keyword>
<dbReference type="SUPFAM" id="SSF51445">
    <property type="entry name" value="(Trans)glycosidases"/>
    <property type="match status" value="1"/>
</dbReference>
<dbReference type="Pfam" id="PF00150">
    <property type="entry name" value="Cellulase"/>
    <property type="match status" value="1"/>
</dbReference>
<dbReference type="InterPro" id="IPR017853">
    <property type="entry name" value="GH"/>
</dbReference>
<dbReference type="InterPro" id="IPR018087">
    <property type="entry name" value="Glyco_hydro_5_CS"/>
</dbReference>
<dbReference type="InterPro" id="IPR001547">
    <property type="entry name" value="Glyco_hydro_5"/>
</dbReference>
<dbReference type="Proteomes" id="UP000629287">
    <property type="component" value="Unassembled WGS sequence"/>
</dbReference>
<gene>
    <name evidence="5" type="ORF">H4687_009031</name>
</gene>
<comment type="caution">
    <text evidence="5">The sequence shown here is derived from an EMBL/GenBank/DDBJ whole genome shotgun (WGS) entry which is preliminary data.</text>
</comment>
<dbReference type="PANTHER" id="PTHR42754:SF1">
    <property type="entry name" value="LIPOPROTEIN"/>
    <property type="match status" value="1"/>
</dbReference>
<evidence type="ECO:0000313" key="5">
    <source>
        <dbReference type="EMBL" id="MBE1602902.1"/>
    </source>
</evidence>
<name>A0A8I0TWE3_9ACTN</name>
<dbReference type="EC" id="3.2.1.78" evidence="5"/>
<evidence type="ECO:0000313" key="6">
    <source>
        <dbReference type="Proteomes" id="UP000629287"/>
    </source>
</evidence>